<dbReference type="PANTHER" id="PTHR30441:SF4">
    <property type="entry name" value="PROTEIN ASMA"/>
    <property type="match status" value="1"/>
</dbReference>
<keyword evidence="2" id="KW-1133">Transmembrane helix</keyword>
<evidence type="ECO:0000313" key="4">
    <source>
        <dbReference type="EMBL" id="MEJ8858285.1"/>
    </source>
</evidence>
<evidence type="ECO:0000313" key="5">
    <source>
        <dbReference type="Proteomes" id="UP001367030"/>
    </source>
</evidence>
<evidence type="ECO:0000256" key="2">
    <source>
        <dbReference type="SAM" id="Phobius"/>
    </source>
</evidence>
<feature type="domain" description="AsmA" evidence="3">
    <location>
        <begin position="18"/>
        <end position="200"/>
    </location>
</feature>
<dbReference type="Pfam" id="PF05170">
    <property type="entry name" value="AsmA"/>
    <property type="match status" value="1"/>
</dbReference>
<organism evidence="4 5">
    <name type="scientific">Variovorax robiniae</name>
    <dbReference type="NCBI Taxonomy" id="1836199"/>
    <lineage>
        <taxon>Bacteria</taxon>
        <taxon>Pseudomonadati</taxon>
        <taxon>Pseudomonadota</taxon>
        <taxon>Betaproteobacteria</taxon>
        <taxon>Burkholderiales</taxon>
        <taxon>Comamonadaceae</taxon>
        <taxon>Variovorax</taxon>
    </lineage>
</organism>
<evidence type="ECO:0000256" key="1">
    <source>
        <dbReference type="SAM" id="MobiDB-lite"/>
    </source>
</evidence>
<evidence type="ECO:0000259" key="3">
    <source>
        <dbReference type="Pfam" id="PF05170"/>
    </source>
</evidence>
<feature type="region of interest" description="Disordered" evidence="1">
    <location>
        <begin position="656"/>
        <end position="684"/>
    </location>
</feature>
<protein>
    <submittedName>
        <fullName evidence="4">AsmA family protein</fullName>
    </submittedName>
</protein>
<comment type="caution">
    <text evidence="4">The sequence shown here is derived from an EMBL/GenBank/DDBJ whole genome shotgun (WGS) entry which is preliminary data.</text>
</comment>
<dbReference type="RefSeq" id="WP_340338346.1">
    <property type="nucleotide sequence ID" value="NZ_JBBKZS010000015.1"/>
</dbReference>
<reference evidence="4 5" key="1">
    <citation type="submission" date="2024-03" db="EMBL/GenBank/DDBJ databases">
        <title>Novel species of the genus Variovorax.</title>
        <authorList>
            <person name="Liu Q."/>
            <person name="Xin Y.-H."/>
        </authorList>
    </citation>
    <scope>NUCLEOTIDE SEQUENCE [LARGE SCALE GENOMIC DNA]</scope>
    <source>
        <strain evidence="4 5">KACC 18901</strain>
    </source>
</reference>
<accession>A0ABU8XEK1</accession>
<gene>
    <name evidence="4" type="ORF">WKW79_27200</name>
</gene>
<name>A0ABU8XEK1_9BURK</name>
<dbReference type="PANTHER" id="PTHR30441">
    <property type="entry name" value="DUF748 DOMAIN-CONTAINING PROTEIN"/>
    <property type="match status" value="1"/>
</dbReference>
<dbReference type="EMBL" id="JBBKZS010000015">
    <property type="protein sequence ID" value="MEJ8858285.1"/>
    <property type="molecule type" value="Genomic_DNA"/>
</dbReference>
<keyword evidence="5" id="KW-1185">Reference proteome</keyword>
<keyword evidence="2" id="KW-0472">Membrane</keyword>
<proteinExistence type="predicted"/>
<dbReference type="InterPro" id="IPR007844">
    <property type="entry name" value="AsmA"/>
</dbReference>
<feature type="transmembrane region" description="Helical" evidence="2">
    <location>
        <begin position="20"/>
        <end position="42"/>
    </location>
</feature>
<dbReference type="InterPro" id="IPR052894">
    <property type="entry name" value="AsmA-related"/>
</dbReference>
<dbReference type="Proteomes" id="UP001367030">
    <property type="component" value="Unassembled WGS sequence"/>
</dbReference>
<sequence>MPSVPGAAPAVRPRGLVRRFLRIAAILLAVVGLLIGGALVALRQAFPPARIASMLAEHVSASTGRALRIDGDLKFRLWPTLAVEADGISLANAEWASSPQMVRAGHVAFELSLQDLLHRELRILSVEVKGLDLDLESDGKGRFNWQLANSHATASPMGGSTLQALDHVTVTDARVRYADGKGRDDRRELDIDSFSLAVQGDGNALHAAITLGKQPWKIEGRTGPVGKLLGGAEEWPIDLKFSSEGASLSAQGVLGHGASANTFQGKVASRITSGAALPYFASAAAGLPMPVEGSATLSLSPKQVRAESMTLSMAGQQFTGNVSVQTEPLQVRAELAAATIDLARLHGGAVPSHAPAAPAKARAPLFSDAPMPFDELPSFDAEISLVIDRLHVPGLPPVSALKMHLTNTAGLLDVGRLDFTFADGPVRSRLKVTRREGAAPRVEVQGEARSLSVDVLDAMGPGTVKHFSGGRANLDLRFSMAGQSPARLAASANGSAIFTANGVALTGKAGSLDQNVVARVLDALLPKSVPHQDLVVQCLVARLPLRDGVATIERSVAMETSQVAVSASGQVNLARQTIGLAFQPQAKKGLDLKAANLVELLLLTGPLRAPELSINPLGAAKQAADLGIAAATGGWSLLAPALRASRGDSVCDFASSGGASGKGGAASGKDERRPLRPIRNLLGR</sequence>
<keyword evidence="2" id="KW-0812">Transmembrane</keyword>